<keyword evidence="2" id="KW-0732">Signal</keyword>
<keyword evidence="1" id="KW-1133">Transmembrane helix</keyword>
<organism evidence="3 4">
    <name type="scientific">Penicillium chermesinum</name>
    <dbReference type="NCBI Taxonomy" id="63820"/>
    <lineage>
        <taxon>Eukaryota</taxon>
        <taxon>Fungi</taxon>
        <taxon>Dikarya</taxon>
        <taxon>Ascomycota</taxon>
        <taxon>Pezizomycotina</taxon>
        <taxon>Eurotiomycetes</taxon>
        <taxon>Eurotiomycetidae</taxon>
        <taxon>Eurotiales</taxon>
        <taxon>Aspergillaceae</taxon>
        <taxon>Penicillium</taxon>
    </lineage>
</organism>
<reference evidence="3" key="1">
    <citation type="submission" date="2022-11" db="EMBL/GenBank/DDBJ databases">
        <authorList>
            <person name="Petersen C."/>
        </authorList>
    </citation>
    <scope>NUCLEOTIDE SEQUENCE</scope>
    <source>
        <strain evidence="3">IBT 19713</strain>
    </source>
</reference>
<keyword evidence="1" id="KW-0472">Membrane</keyword>
<evidence type="ECO:0000256" key="1">
    <source>
        <dbReference type="SAM" id="Phobius"/>
    </source>
</evidence>
<comment type="caution">
    <text evidence="3">The sequence shown here is derived from an EMBL/GenBank/DDBJ whole genome shotgun (WGS) entry which is preliminary data.</text>
</comment>
<accession>A0A9W9PKL4</accession>
<dbReference type="EMBL" id="JAPQKS010000002">
    <property type="protein sequence ID" value="KAJ5247802.1"/>
    <property type="molecule type" value="Genomic_DNA"/>
</dbReference>
<protein>
    <submittedName>
        <fullName evidence="3">Uncharacterized protein</fullName>
    </submittedName>
</protein>
<evidence type="ECO:0000256" key="2">
    <source>
        <dbReference type="SAM" id="SignalP"/>
    </source>
</evidence>
<name>A0A9W9PKL4_9EURO</name>
<evidence type="ECO:0000313" key="4">
    <source>
        <dbReference type="Proteomes" id="UP001150941"/>
    </source>
</evidence>
<evidence type="ECO:0000313" key="3">
    <source>
        <dbReference type="EMBL" id="KAJ5247802.1"/>
    </source>
</evidence>
<feature type="signal peptide" evidence="2">
    <location>
        <begin position="1"/>
        <end position="18"/>
    </location>
</feature>
<dbReference type="RefSeq" id="XP_058335223.1">
    <property type="nucleotide sequence ID" value="XM_058472082.1"/>
</dbReference>
<feature type="transmembrane region" description="Helical" evidence="1">
    <location>
        <begin position="141"/>
        <end position="159"/>
    </location>
</feature>
<proteinExistence type="predicted"/>
<feature type="chain" id="PRO_5040928901" evidence="2">
    <location>
        <begin position="19"/>
        <end position="240"/>
    </location>
</feature>
<dbReference type="Proteomes" id="UP001150941">
    <property type="component" value="Unassembled WGS sequence"/>
</dbReference>
<keyword evidence="4" id="KW-1185">Reference proteome</keyword>
<sequence>MLRSGCLTVFVGALGAFGNFVPVNERCVTAIFSAYNYIAFAGIPAKGMWATRCQNPLQVTSIYAASDLYCGDAERAAGLARLKTECEQFGHCDLLPRDAVAENLTENAIRNMRIVDYFDVPRGELMNAPVIISASYFSRIYAGYFYWGGILLLGVLFRLMKWAFTSRSYGVDREVESTSYPLTVKWHKILGFGGLIHWAETHLLVSTPFNKSQEVLTCTFSNRAEALLAQQNRSDPTLFG</sequence>
<dbReference type="GeneID" id="83199385"/>
<dbReference type="AlphaFoldDB" id="A0A9W9PKL4"/>
<dbReference type="OrthoDB" id="4355773at2759"/>
<gene>
    <name evidence="3" type="ORF">N7468_002785</name>
</gene>
<keyword evidence="1" id="KW-0812">Transmembrane</keyword>
<reference evidence="3" key="2">
    <citation type="journal article" date="2023" name="IMA Fungus">
        <title>Comparative genomic study of the Penicillium genus elucidates a diverse pangenome and 15 lateral gene transfer events.</title>
        <authorList>
            <person name="Petersen C."/>
            <person name="Sorensen T."/>
            <person name="Nielsen M.R."/>
            <person name="Sondergaard T.E."/>
            <person name="Sorensen J.L."/>
            <person name="Fitzpatrick D.A."/>
            <person name="Frisvad J.C."/>
            <person name="Nielsen K.L."/>
        </authorList>
    </citation>
    <scope>NUCLEOTIDE SEQUENCE</scope>
    <source>
        <strain evidence="3">IBT 19713</strain>
    </source>
</reference>